<organism evidence="1 2">
    <name type="scientific">Acropora cervicornis</name>
    <name type="common">Staghorn coral</name>
    <dbReference type="NCBI Taxonomy" id="6130"/>
    <lineage>
        <taxon>Eukaryota</taxon>
        <taxon>Metazoa</taxon>
        <taxon>Cnidaria</taxon>
        <taxon>Anthozoa</taxon>
        <taxon>Hexacorallia</taxon>
        <taxon>Scleractinia</taxon>
        <taxon>Astrocoeniina</taxon>
        <taxon>Acroporidae</taxon>
        <taxon>Acropora</taxon>
    </lineage>
</organism>
<gene>
    <name evidence="1" type="ORF">P5673_019659</name>
</gene>
<keyword evidence="2" id="KW-1185">Reference proteome</keyword>
<dbReference type="Proteomes" id="UP001249851">
    <property type="component" value="Unassembled WGS sequence"/>
</dbReference>
<comment type="caution">
    <text evidence="1">The sequence shown here is derived from an EMBL/GenBank/DDBJ whole genome shotgun (WGS) entry which is preliminary data.</text>
</comment>
<reference evidence="1" key="2">
    <citation type="journal article" date="2023" name="Science">
        <title>Genomic signatures of disease resistance in endangered staghorn corals.</title>
        <authorList>
            <person name="Vollmer S.V."/>
            <person name="Selwyn J.D."/>
            <person name="Despard B.A."/>
            <person name="Roesel C.L."/>
        </authorList>
    </citation>
    <scope>NUCLEOTIDE SEQUENCE</scope>
    <source>
        <strain evidence="1">K2</strain>
    </source>
</reference>
<evidence type="ECO:0000313" key="2">
    <source>
        <dbReference type="Proteomes" id="UP001249851"/>
    </source>
</evidence>
<proteinExistence type="predicted"/>
<protein>
    <submittedName>
        <fullName evidence="1">Uncharacterized protein</fullName>
    </submittedName>
</protein>
<reference evidence="1" key="1">
    <citation type="journal article" date="2023" name="G3 (Bethesda)">
        <title>Whole genome assembly and annotation of the endangered Caribbean coral Acropora cervicornis.</title>
        <authorList>
            <person name="Selwyn J.D."/>
            <person name="Vollmer S.V."/>
        </authorList>
    </citation>
    <scope>NUCLEOTIDE SEQUENCE</scope>
    <source>
        <strain evidence="1">K2</strain>
    </source>
</reference>
<dbReference type="AlphaFoldDB" id="A0AAD9QBC5"/>
<dbReference type="EMBL" id="JARQWQ010000046">
    <property type="protein sequence ID" value="KAK2558084.1"/>
    <property type="molecule type" value="Genomic_DNA"/>
</dbReference>
<evidence type="ECO:0000313" key="1">
    <source>
        <dbReference type="EMBL" id="KAK2558084.1"/>
    </source>
</evidence>
<accession>A0AAD9QBC5</accession>
<sequence length="150" mass="16661">MVQLLRFLTGCGAFEFGKSNRDIRTLAGGHLYGKEKFFAHVLLWILPWSTQEEKPKLLMSQSSWKVTNMLSVKGFPTSMPSKSVESEHKDEPCRSAQQVLDPRSWFFESEATAANLILGDCDPFGRALVLPSGQALGTSLHCSGTKAWLL</sequence>
<name>A0AAD9QBC5_ACRCE</name>